<protein>
    <submittedName>
        <fullName evidence="4">Alpha/beta hydrolase</fullName>
    </submittedName>
</protein>
<dbReference type="InterPro" id="IPR013595">
    <property type="entry name" value="Pept_S33_TAP-like_C"/>
</dbReference>
<evidence type="ECO:0000256" key="1">
    <source>
        <dbReference type="SAM" id="MobiDB-lite"/>
    </source>
</evidence>
<feature type="region of interest" description="Disordered" evidence="1">
    <location>
        <begin position="1"/>
        <end position="49"/>
    </location>
</feature>
<dbReference type="Gene3D" id="3.40.50.1820">
    <property type="entry name" value="alpha/beta hydrolase"/>
    <property type="match status" value="1"/>
</dbReference>
<keyword evidence="2" id="KW-0812">Transmembrane</keyword>
<dbReference type="OrthoDB" id="613638at2"/>
<evidence type="ECO:0000313" key="4">
    <source>
        <dbReference type="EMBL" id="RJF81425.1"/>
    </source>
</evidence>
<dbReference type="PANTHER" id="PTHR43798:SF27">
    <property type="entry name" value="HYDROLASE ALPHA_BETA HYDROLASE FOLD FAMILY"/>
    <property type="match status" value="1"/>
</dbReference>
<dbReference type="Pfam" id="PF08386">
    <property type="entry name" value="Abhydrolase_4"/>
    <property type="match status" value="1"/>
</dbReference>
<feature type="domain" description="Peptidase S33 tripeptidyl aminopeptidase-like C-terminal" evidence="3">
    <location>
        <begin position="529"/>
        <end position="614"/>
    </location>
</feature>
<comment type="caution">
    <text evidence="4">The sequence shown here is derived from an EMBL/GenBank/DDBJ whole genome shotgun (WGS) entry which is preliminary data.</text>
</comment>
<dbReference type="Proteomes" id="UP000283458">
    <property type="component" value="Unassembled WGS sequence"/>
</dbReference>
<keyword evidence="2" id="KW-1133">Transmembrane helix</keyword>
<feature type="region of interest" description="Disordered" evidence="1">
    <location>
        <begin position="264"/>
        <end position="284"/>
    </location>
</feature>
<keyword evidence="4" id="KW-0378">Hydrolase</keyword>
<sequence length="628" mass="66888">MAAATGANRHRRRSIAEARGGGGRLRQPRRPVARLGGKPQRLPAGSPPSLAGIAARRRARLWQFRIAAAAFCCAERDDPAHLDKRRRLGQTIRSRFGGLAPPLPASETVTVPVRATSAPLRRSSIARLGPAARVAAAAFGVVVGLAALAWSPPLRAEPRFTPGPCWFTVPDGEAALCGTVAVPERRDRAGSGSFRLPVAVLLSTARQPAADPVLFLEGGPGASPFGSGEATEERMEVWWELSAPFRRSRNLILFDPRGVGRAAPDTDCPELDSVDASPRARPVTREQRAAAERAAVTTCANRFKATGLSGALFSTPISADDALDVATALGAQRVNLFAVSYGTRVALEILRRAGGRVRSAVLDSVYPPDVNAQEEAPWLAQRAFRRLFDDCATNRACRAAYPDLEKRFLAMVERLDQNPVDLVVGEFESRRALRLTGAAVIAAGLEAMSTGEALASVPAMLDRAARGRYDAVAEWAPTSWLGDPDTADGLAFSIECRETVNPADPIKQAESARRYSPYGSVVADDPGQRVCRLWPAGQQEPSERLPVASPVPVLLLSGAYDPVTPPDWGERAASTLPKSRHLVFRSAGHIVTASEDCAMTAAVAFVDNETLPANACPGAAKPPQFDGP</sequence>
<keyword evidence="5" id="KW-1185">Reference proteome</keyword>
<dbReference type="GO" id="GO:0016787">
    <property type="term" value="F:hydrolase activity"/>
    <property type="evidence" value="ECO:0007669"/>
    <property type="project" value="UniProtKB-KW"/>
</dbReference>
<dbReference type="InterPro" id="IPR029058">
    <property type="entry name" value="AB_hydrolase_fold"/>
</dbReference>
<gene>
    <name evidence="4" type="ORF">D3877_14780</name>
</gene>
<dbReference type="EMBL" id="QYUL01000002">
    <property type="protein sequence ID" value="RJF81425.1"/>
    <property type="molecule type" value="Genomic_DNA"/>
</dbReference>
<dbReference type="PANTHER" id="PTHR43798">
    <property type="entry name" value="MONOACYLGLYCEROL LIPASE"/>
    <property type="match status" value="1"/>
</dbReference>
<dbReference type="AlphaFoldDB" id="A0A418VW88"/>
<name>A0A418VW88_9PROT</name>
<proteinExistence type="predicted"/>
<keyword evidence="2" id="KW-0472">Membrane</keyword>
<evidence type="ECO:0000313" key="5">
    <source>
        <dbReference type="Proteomes" id="UP000283458"/>
    </source>
</evidence>
<accession>A0A418VW88</accession>
<dbReference type="GO" id="GO:0016020">
    <property type="term" value="C:membrane"/>
    <property type="evidence" value="ECO:0007669"/>
    <property type="project" value="TreeGrafter"/>
</dbReference>
<evidence type="ECO:0000256" key="2">
    <source>
        <dbReference type="SAM" id="Phobius"/>
    </source>
</evidence>
<feature type="transmembrane region" description="Helical" evidence="2">
    <location>
        <begin position="131"/>
        <end position="150"/>
    </location>
</feature>
<reference evidence="4 5" key="1">
    <citation type="submission" date="2018-09" db="EMBL/GenBank/DDBJ databases">
        <authorList>
            <person name="Zhu H."/>
        </authorList>
    </citation>
    <scope>NUCLEOTIDE SEQUENCE [LARGE SCALE GENOMIC DNA]</scope>
    <source>
        <strain evidence="4 5">K2W22B-5</strain>
    </source>
</reference>
<dbReference type="SUPFAM" id="SSF53474">
    <property type="entry name" value="alpha/beta-Hydrolases"/>
    <property type="match status" value="1"/>
</dbReference>
<evidence type="ECO:0000259" key="3">
    <source>
        <dbReference type="Pfam" id="PF08386"/>
    </source>
</evidence>
<organism evidence="4 5">
    <name type="scientific">Azospirillum cavernae</name>
    <dbReference type="NCBI Taxonomy" id="2320860"/>
    <lineage>
        <taxon>Bacteria</taxon>
        <taxon>Pseudomonadati</taxon>
        <taxon>Pseudomonadota</taxon>
        <taxon>Alphaproteobacteria</taxon>
        <taxon>Rhodospirillales</taxon>
        <taxon>Azospirillaceae</taxon>
        <taxon>Azospirillum</taxon>
    </lineage>
</organism>
<dbReference type="InterPro" id="IPR050266">
    <property type="entry name" value="AB_hydrolase_sf"/>
</dbReference>